<dbReference type="InterPro" id="IPR004401">
    <property type="entry name" value="YbaB/EbfC"/>
</dbReference>
<evidence type="ECO:0000256" key="1">
    <source>
        <dbReference type="SAM" id="Coils"/>
    </source>
</evidence>
<sequence>MAEPHLDDLRAEAEQATRTYQELRRNFAVLQQELAAVRGQATSPDGFVRAETGAHGELLDLRLDGRIYRNPDATALARTITETVASAAQIGAERTRAVNERYATGGMTAAGMNNRLENLDAIQERLMERWPE</sequence>
<gene>
    <name evidence="2" type="ORF">LR394_03740</name>
</gene>
<dbReference type="AlphaFoldDB" id="A0A9X1N7Q4"/>
<organism evidence="2 3">
    <name type="scientific">Kineosporia babensis</name>
    <dbReference type="NCBI Taxonomy" id="499548"/>
    <lineage>
        <taxon>Bacteria</taxon>
        <taxon>Bacillati</taxon>
        <taxon>Actinomycetota</taxon>
        <taxon>Actinomycetes</taxon>
        <taxon>Kineosporiales</taxon>
        <taxon>Kineosporiaceae</taxon>
        <taxon>Kineosporia</taxon>
    </lineage>
</organism>
<name>A0A9X1N7Q4_9ACTN</name>
<reference evidence="2" key="1">
    <citation type="submission" date="2021-11" db="EMBL/GenBank/DDBJ databases">
        <title>Streptomyces corallinus and Kineosporia corallina sp. nov., two new coral-derived marine actinobacteria.</title>
        <authorList>
            <person name="Buangrab K."/>
            <person name="Sutthacheep M."/>
            <person name="Yeemin T."/>
            <person name="Harunari E."/>
            <person name="Igarashi Y."/>
            <person name="Sripreechasak P."/>
            <person name="Kanchanasin P."/>
            <person name="Tanasupawat S."/>
            <person name="Phongsopitanun W."/>
        </authorList>
    </citation>
    <scope>NUCLEOTIDE SEQUENCE</scope>
    <source>
        <strain evidence="2">JCM 31032</strain>
    </source>
</reference>
<dbReference type="InterPro" id="IPR036894">
    <property type="entry name" value="YbaB-like_sf"/>
</dbReference>
<dbReference type="Proteomes" id="UP001138997">
    <property type="component" value="Unassembled WGS sequence"/>
</dbReference>
<feature type="coiled-coil region" evidence="1">
    <location>
        <begin position="6"/>
        <end position="40"/>
    </location>
</feature>
<evidence type="ECO:0000313" key="2">
    <source>
        <dbReference type="EMBL" id="MCD5309992.1"/>
    </source>
</evidence>
<proteinExistence type="predicted"/>
<dbReference type="SUPFAM" id="SSF82607">
    <property type="entry name" value="YbaB-like"/>
    <property type="match status" value="1"/>
</dbReference>
<evidence type="ECO:0000313" key="3">
    <source>
        <dbReference type="Proteomes" id="UP001138997"/>
    </source>
</evidence>
<accession>A0A9X1N7Q4</accession>
<keyword evidence="1" id="KW-0175">Coiled coil</keyword>
<dbReference type="EMBL" id="JAJOMB010000002">
    <property type="protein sequence ID" value="MCD5309992.1"/>
    <property type="molecule type" value="Genomic_DNA"/>
</dbReference>
<comment type="caution">
    <text evidence="2">The sequence shown here is derived from an EMBL/GenBank/DDBJ whole genome shotgun (WGS) entry which is preliminary data.</text>
</comment>
<dbReference type="Pfam" id="PF02575">
    <property type="entry name" value="YbaB_DNA_bd"/>
    <property type="match status" value="1"/>
</dbReference>
<dbReference type="RefSeq" id="WP_231438921.1">
    <property type="nucleotide sequence ID" value="NZ_JAJOMB010000002.1"/>
</dbReference>
<keyword evidence="3" id="KW-1185">Reference proteome</keyword>
<dbReference type="Gene3D" id="3.30.1310.10">
    <property type="entry name" value="Nucleoid-associated protein YbaB-like domain"/>
    <property type="match status" value="1"/>
</dbReference>
<protein>
    <submittedName>
        <fullName evidence="2">YbaB/EbfC family nucleoid-associated protein</fullName>
    </submittedName>
</protein>
<dbReference type="GO" id="GO:0003677">
    <property type="term" value="F:DNA binding"/>
    <property type="evidence" value="ECO:0007669"/>
    <property type="project" value="InterPro"/>
</dbReference>